<dbReference type="InterPro" id="IPR000172">
    <property type="entry name" value="GMC_OxRdtase_N"/>
</dbReference>
<keyword evidence="6" id="KW-0812">Transmembrane</keyword>
<keyword evidence="9" id="KW-1185">Reference proteome</keyword>
<organism evidence="8 9">
    <name type="scientific">Cudoniella acicularis</name>
    <dbReference type="NCBI Taxonomy" id="354080"/>
    <lineage>
        <taxon>Eukaryota</taxon>
        <taxon>Fungi</taxon>
        <taxon>Dikarya</taxon>
        <taxon>Ascomycota</taxon>
        <taxon>Pezizomycotina</taxon>
        <taxon>Leotiomycetes</taxon>
        <taxon>Helotiales</taxon>
        <taxon>Tricladiaceae</taxon>
        <taxon>Cudoniella</taxon>
    </lineage>
</organism>
<feature type="transmembrane region" description="Helical" evidence="6">
    <location>
        <begin position="614"/>
        <end position="633"/>
    </location>
</feature>
<evidence type="ECO:0000256" key="1">
    <source>
        <dbReference type="ARBA" id="ARBA00001974"/>
    </source>
</evidence>
<feature type="transmembrane region" description="Helical" evidence="6">
    <location>
        <begin position="681"/>
        <end position="700"/>
    </location>
</feature>
<dbReference type="InterPro" id="IPR012132">
    <property type="entry name" value="GMC_OxRdtase"/>
</dbReference>
<dbReference type="Proteomes" id="UP000566819">
    <property type="component" value="Unassembled WGS sequence"/>
</dbReference>
<dbReference type="PANTHER" id="PTHR11552:SF147">
    <property type="entry name" value="CHOLINE DEHYDROGENASE, MITOCHONDRIAL"/>
    <property type="match status" value="1"/>
</dbReference>
<proteinExistence type="inferred from homology"/>
<comment type="cofactor">
    <cofactor evidence="1">
        <name>FAD</name>
        <dbReference type="ChEBI" id="CHEBI:57692"/>
    </cofactor>
</comment>
<reference evidence="8 9" key="1">
    <citation type="submission" date="2020-03" db="EMBL/GenBank/DDBJ databases">
        <title>Draft Genome Sequence of Cudoniella acicularis.</title>
        <authorList>
            <person name="Buettner E."/>
            <person name="Kellner H."/>
        </authorList>
    </citation>
    <scope>NUCLEOTIDE SEQUENCE [LARGE SCALE GENOMIC DNA]</scope>
    <source>
        <strain evidence="8 9">DSM 108380</strain>
    </source>
</reference>
<name>A0A8H4RS30_9HELO</name>
<dbReference type="AlphaFoldDB" id="A0A8H4RS30"/>
<dbReference type="InterPro" id="IPR036188">
    <property type="entry name" value="FAD/NAD-bd_sf"/>
</dbReference>
<dbReference type="PANTHER" id="PTHR11552">
    <property type="entry name" value="GLUCOSE-METHANOL-CHOLINE GMC OXIDOREDUCTASE"/>
    <property type="match status" value="1"/>
</dbReference>
<evidence type="ECO:0000259" key="7">
    <source>
        <dbReference type="PROSITE" id="PS00623"/>
    </source>
</evidence>
<dbReference type="Pfam" id="PF05199">
    <property type="entry name" value="GMC_oxred_C"/>
    <property type="match status" value="1"/>
</dbReference>
<gene>
    <name evidence="8" type="ORF">G7Y89_g4189</name>
</gene>
<evidence type="ECO:0000256" key="4">
    <source>
        <dbReference type="ARBA" id="ARBA00022827"/>
    </source>
</evidence>
<evidence type="ECO:0000313" key="9">
    <source>
        <dbReference type="Proteomes" id="UP000566819"/>
    </source>
</evidence>
<keyword evidence="4 5" id="KW-0274">FAD</keyword>
<evidence type="ECO:0000256" key="6">
    <source>
        <dbReference type="SAM" id="Phobius"/>
    </source>
</evidence>
<feature type="transmembrane region" description="Helical" evidence="6">
    <location>
        <begin position="918"/>
        <end position="936"/>
    </location>
</feature>
<dbReference type="GO" id="GO:0016614">
    <property type="term" value="F:oxidoreductase activity, acting on CH-OH group of donors"/>
    <property type="evidence" value="ECO:0007669"/>
    <property type="project" value="InterPro"/>
</dbReference>
<evidence type="ECO:0000256" key="3">
    <source>
        <dbReference type="ARBA" id="ARBA00022630"/>
    </source>
</evidence>
<dbReference type="GO" id="GO:0050660">
    <property type="term" value="F:flavin adenine dinucleotide binding"/>
    <property type="evidence" value="ECO:0007669"/>
    <property type="project" value="InterPro"/>
</dbReference>
<evidence type="ECO:0000256" key="2">
    <source>
        <dbReference type="ARBA" id="ARBA00010790"/>
    </source>
</evidence>
<dbReference type="OrthoDB" id="269227at2759"/>
<dbReference type="InterPro" id="IPR007867">
    <property type="entry name" value="GMC_OxRtase_C"/>
</dbReference>
<dbReference type="Pfam" id="PF00732">
    <property type="entry name" value="GMC_oxred_N"/>
    <property type="match status" value="1"/>
</dbReference>
<dbReference type="SUPFAM" id="SSF54373">
    <property type="entry name" value="FAD-linked reductases, C-terminal domain"/>
    <property type="match status" value="1"/>
</dbReference>
<keyword evidence="6" id="KW-1133">Transmembrane helix</keyword>
<keyword evidence="3 5" id="KW-0285">Flavoprotein</keyword>
<dbReference type="SUPFAM" id="SSF51905">
    <property type="entry name" value="FAD/NAD(P)-binding domain"/>
    <property type="match status" value="1"/>
</dbReference>
<protein>
    <recommendedName>
        <fullName evidence="7">Glucose-methanol-choline oxidoreductase N-terminal domain-containing protein</fullName>
    </recommendedName>
</protein>
<dbReference type="EMBL" id="JAAMPI010000221">
    <property type="protein sequence ID" value="KAF4633924.1"/>
    <property type="molecule type" value="Genomic_DNA"/>
</dbReference>
<feature type="domain" description="Glucose-methanol-choline oxidoreductase N-terminal" evidence="7">
    <location>
        <begin position="91"/>
        <end position="114"/>
    </location>
</feature>
<keyword evidence="6" id="KW-0472">Membrane</keyword>
<dbReference type="PROSITE" id="PS00623">
    <property type="entry name" value="GMC_OXRED_1"/>
    <property type="match status" value="1"/>
</dbReference>
<sequence length="1002" mass="110711">MGSIEVSKSEFDFIVVGGGTAGNVVAGRLAENPNVSVLVIEAGKGNPRDVPLITTPARAFETRGSEYDWAYKTTMIDRPEYTRVEKPNTRGKVLGGSSCLNYYTWVRGSAATFDDWAEFGGETWNWENTKEYFDKPACYHDDEGLFSPELAKVGRNGPLHISHSDLIPEMKPFRDALTQAWVSKGEKISEDIYSGEMHGLTHCMNTIYKGFRSSSYFFVEGKPNITILAETHSKNLIIENGTATGITIFGHNGEDISFYAKKEVIVSSGVFESPKLLMLSGIGPEKELAAHGIKPIIVSEHVGQNLLDHPILAHVFRLKDGLGLEDHLLRAGPQHDGALATYRRDRSGPLGSGLLELVGFPRIDEWLNQSKEYVAFKKQNGDVDPFGPGGQPHFEIDFVPMFSDAFQWHIPTPAQGSWVTVIVDLLRPLSRNGQVKLNSADPLVQPNVNLNFFSHDLDIVALRQGVRFIDDILQNGDRMKDIIGEDYPWPMPRNSDEAMNKMILERSQTGFHPCGTTRLSKDISQGVVDSELKVHGVKNLRVIDASVFPVIPDCRIQNAVSPLSLPPSSSLLPDHWEFGLPGLRKDGDTAIDDRKGASSTASWARQTGWTTSGLVVGAYIAALALSAIHLGLFKYLDGKDTDSPNSTPQSYVSAASHLLATLFPRENIPNIFAPSLPKSSLVLLFISIITWAISLAITYLPGTLTITSVPRNSTVPIVVPVTSPTLADYSTLLPSTVWITHSLARPEHHWAYGNISWNGSLSDTEPSIEPKRGTLEYTLFDFYTRTDNKSITDPIPYVPMFNTLSLNNSRAIRVWFESGGTINQINKVDLITCQPMRTVFTLKTMYTNGNRELECQASEAEVLSEIYSATSFDPKAIINRTAPGNWSLLYALNLYNTTTNATVSESVNVYSFSQPVNLVTPYFLLLVYITLLLKVGGRWSKRGRKPVTRAGIGSAYKPAPLFKLYLASRCLPIRPIPYVRALPEEELESRPSSLDKPSGKNK</sequence>
<accession>A0A8H4RS30</accession>
<dbReference type="Gene3D" id="3.30.560.10">
    <property type="entry name" value="Glucose Oxidase, domain 3"/>
    <property type="match status" value="1"/>
</dbReference>
<dbReference type="Gene3D" id="3.50.50.60">
    <property type="entry name" value="FAD/NAD(P)-binding domain"/>
    <property type="match status" value="1"/>
</dbReference>
<evidence type="ECO:0000256" key="5">
    <source>
        <dbReference type="RuleBase" id="RU003968"/>
    </source>
</evidence>
<evidence type="ECO:0000313" key="8">
    <source>
        <dbReference type="EMBL" id="KAF4633924.1"/>
    </source>
</evidence>
<comment type="similarity">
    <text evidence="2 5">Belongs to the GMC oxidoreductase family.</text>
</comment>
<comment type="caution">
    <text evidence="8">The sequence shown here is derived from an EMBL/GenBank/DDBJ whole genome shotgun (WGS) entry which is preliminary data.</text>
</comment>